<accession>A0A133VM66</accession>
<keyword evidence="3" id="KW-0812">Transmembrane</keyword>
<comment type="subcellular location">
    <subcellularLocation>
        <location evidence="1">Endomembrane system</location>
        <topology evidence="1">Multi-pass membrane protein</topology>
    </subcellularLocation>
</comment>
<evidence type="ECO:0000256" key="3">
    <source>
        <dbReference type="SAM" id="Phobius"/>
    </source>
</evidence>
<feature type="transmembrane region" description="Helical" evidence="3">
    <location>
        <begin position="77"/>
        <end position="94"/>
    </location>
</feature>
<dbReference type="InterPro" id="IPR045018">
    <property type="entry name" value="Azg-like"/>
</dbReference>
<feature type="transmembrane region" description="Helical" evidence="3">
    <location>
        <begin position="6"/>
        <end position="26"/>
    </location>
</feature>
<evidence type="ECO:0000313" key="5">
    <source>
        <dbReference type="Proteomes" id="UP000070263"/>
    </source>
</evidence>
<gene>
    <name evidence="4" type="ORF">AKJ51_00970</name>
</gene>
<dbReference type="GO" id="GO:0012505">
    <property type="term" value="C:endomembrane system"/>
    <property type="evidence" value="ECO:0007669"/>
    <property type="project" value="UniProtKB-SubCell"/>
</dbReference>
<dbReference type="GO" id="GO:0005886">
    <property type="term" value="C:plasma membrane"/>
    <property type="evidence" value="ECO:0007669"/>
    <property type="project" value="TreeGrafter"/>
</dbReference>
<sequence length="96" mass="10543">MGPSNSLYPIIAPALIVVGSMMLKSLKGIEWDDTTELFPAFLILVVIPFAVSITEGIAMGFIAYSLLKLMTGRGKEVHWGFNLVALALLLRYIFLI</sequence>
<feature type="transmembrane region" description="Helical" evidence="3">
    <location>
        <begin position="38"/>
        <end position="65"/>
    </location>
</feature>
<dbReference type="EMBL" id="LHYE01000006">
    <property type="protein sequence ID" value="KXB07548.1"/>
    <property type="molecule type" value="Genomic_DNA"/>
</dbReference>
<keyword evidence="5" id="KW-1185">Reference proteome</keyword>
<name>A0A133VM66_9EURY</name>
<keyword evidence="3" id="KW-1133">Transmembrane helix</keyword>
<evidence type="ECO:0000256" key="2">
    <source>
        <dbReference type="ARBA" id="ARBA00022448"/>
    </source>
</evidence>
<evidence type="ECO:0000313" key="4">
    <source>
        <dbReference type="EMBL" id="KXB07548.1"/>
    </source>
</evidence>
<dbReference type="GO" id="GO:0005345">
    <property type="term" value="F:purine nucleobase transmembrane transporter activity"/>
    <property type="evidence" value="ECO:0007669"/>
    <property type="project" value="TreeGrafter"/>
</dbReference>
<proteinExistence type="predicted"/>
<protein>
    <submittedName>
        <fullName evidence="4">Uncharacterized protein</fullName>
    </submittedName>
</protein>
<dbReference type="Proteomes" id="UP000070263">
    <property type="component" value="Unassembled WGS sequence"/>
</dbReference>
<evidence type="ECO:0000256" key="1">
    <source>
        <dbReference type="ARBA" id="ARBA00004127"/>
    </source>
</evidence>
<reference evidence="4 5" key="1">
    <citation type="journal article" date="2016" name="Sci. Rep.">
        <title>Metabolic traits of an uncultured archaeal lineage -MSBL1- from brine pools of the Red Sea.</title>
        <authorList>
            <person name="Mwirichia R."/>
            <person name="Alam I."/>
            <person name="Rashid M."/>
            <person name="Vinu M."/>
            <person name="Ba-Alawi W."/>
            <person name="Anthony Kamau A."/>
            <person name="Kamanda Ngugi D."/>
            <person name="Goker M."/>
            <person name="Klenk H.P."/>
            <person name="Bajic V."/>
            <person name="Stingl U."/>
        </authorList>
    </citation>
    <scope>NUCLEOTIDE SEQUENCE [LARGE SCALE GENOMIC DNA]</scope>
    <source>
        <strain evidence="4">SCGC-AAA382A20</strain>
    </source>
</reference>
<dbReference type="AlphaFoldDB" id="A0A133VM66"/>
<organism evidence="4 5">
    <name type="scientific">candidate division MSBL1 archaeon SCGC-AAA382A20</name>
    <dbReference type="NCBI Taxonomy" id="1698280"/>
    <lineage>
        <taxon>Archaea</taxon>
        <taxon>Methanobacteriati</taxon>
        <taxon>Methanobacteriota</taxon>
        <taxon>candidate division MSBL1</taxon>
    </lineage>
</organism>
<dbReference type="PANTHER" id="PTHR43337">
    <property type="entry name" value="XANTHINE/URACIL PERMEASE C887.17-RELATED"/>
    <property type="match status" value="1"/>
</dbReference>
<keyword evidence="2" id="KW-0813">Transport</keyword>
<keyword evidence="3" id="KW-0472">Membrane</keyword>
<dbReference type="PANTHER" id="PTHR43337:SF1">
    <property type="entry name" value="XANTHINE_URACIL PERMEASE C887.17-RELATED"/>
    <property type="match status" value="1"/>
</dbReference>
<comment type="caution">
    <text evidence="4">The sequence shown here is derived from an EMBL/GenBank/DDBJ whole genome shotgun (WGS) entry which is preliminary data.</text>
</comment>